<comment type="caution">
    <text evidence="1">The sequence shown here is derived from an EMBL/GenBank/DDBJ whole genome shotgun (WGS) entry which is preliminary data.</text>
</comment>
<gene>
    <name evidence="1" type="ORF">PBRASI_LOCUS942</name>
</gene>
<dbReference type="EMBL" id="CAJVPI010000054">
    <property type="protein sequence ID" value="CAG8468258.1"/>
    <property type="molecule type" value="Genomic_DNA"/>
</dbReference>
<accession>A0A9N8Z2X4</accession>
<keyword evidence="2" id="KW-1185">Reference proteome</keyword>
<proteinExistence type="predicted"/>
<protein>
    <submittedName>
        <fullName evidence="1">8629_t:CDS:1</fullName>
    </submittedName>
</protein>
<dbReference type="AlphaFoldDB" id="A0A9N8Z2X4"/>
<reference evidence="1" key="1">
    <citation type="submission" date="2021-06" db="EMBL/GenBank/DDBJ databases">
        <authorList>
            <person name="Kallberg Y."/>
            <person name="Tangrot J."/>
            <person name="Rosling A."/>
        </authorList>
    </citation>
    <scope>NUCLEOTIDE SEQUENCE</scope>
    <source>
        <strain evidence="1">BR232B</strain>
    </source>
</reference>
<evidence type="ECO:0000313" key="1">
    <source>
        <dbReference type="EMBL" id="CAG8468258.1"/>
    </source>
</evidence>
<evidence type="ECO:0000313" key="2">
    <source>
        <dbReference type="Proteomes" id="UP000789739"/>
    </source>
</evidence>
<sequence>MTHSCWSLSEYSSTEGFRKAIGNTIDWAAAAAAATEIPLLPAFYEIRCV</sequence>
<organism evidence="1 2">
    <name type="scientific">Paraglomus brasilianum</name>
    <dbReference type="NCBI Taxonomy" id="144538"/>
    <lineage>
        <taxon>Eukaryota</taxon>
        <taxon>Fungi</taxon>
        <taxon>Fungi incertae sedis</taxon>
        <taxon>Mucoromycota</taxon>
        <taxon>Glomeromycotina</taxon>
        <taxon>Glomeromycetes</taxon>
        <taxon>Paraglomerales</taxon>
        <taxon>Paraglomeraceae</taxon>
        <taxon>Paraglomus</taxon>
    </lineage>
</organism>
<dbReference type="Proteomes" id="UP000789739">
    <property type="component" value="Unassembled WGS sequence"/>
</dbReference>
<feature type="non-terminal residue" evidence="1">
    <location>
        <position position="49"/>
    </location>
</feature>
<name>A0A9N8Z2X4_9GLOM</name>